<comment type="caution">
    <text evidence="1">The sequence shown here is derived from an EMBL/GenBank/DDBJ whole genome shotgun (WGS) entry which is preliminary data.</text>
</comment>
<protein>
    <submittedName>
        <fullName evidence="1">Uncharacterized protein</fullName>
    </submittedName>
</protein>
<dbReference type="EMBL" id="JBHEZY010000001">
    <property type="protein sequence ID" value="MFC1429739.1"/>
    <property type="molecule type" value="Genomic_DNA"/>
</dbReference>
<dbReference type="Proteomes" id="UP001592530">
    <property type="component" value="Unassembled WGS sequence"/>
</dbReference>
<evidence type="ECO:0000313" key="2">
    <source>
        <dbReference type="Proteomes" id="UP001592530"/>
    </source>
</evidence>
<gene>
    <name evidence="1" type="ORF">ACEZDB_03600</name>
</gene>
<accession>A0ABV6WUM8</accession>
<name>A0ABV6WUM8_9ACTN</name>
<reference evidence="1 2" key="1">
    <citation type="submission" date="2024-09" db="EMBL/GenBank/DDBJ databases">
        <authorList>
            <person name="Lee S.D."/>
        </authorList>
    </citation>
    <scope>NUCLEOTIDE SEQUENCE [LARGE SCALE GENOMIC DNA]</scope>
    <source>
        <strain evidence="1 2">N1-3</strain>
    </source>
</reference>
<evidence type="ECO:0000313" key="1">
    <source>
        <dbReference type="EMBL" id="MFC1429739.1"/>
    </source>
</evidence>
<sequence length="111" mass="12788">MIDRSDITEDDFQARQRWGALGRKQRRRIVRNAKKGIACDDPVTAAIALGWAWAVLGAPERRRRFDWLDFLTPGPNPAFVDVYDGSRMFDTYRYVRRAAKNIDAVHTPLLP</sequence>
<dbReference type="RefSeq" id="WP_380548571.1">
    <property type="nucleotide sequence ID" value="NZ_JBHEZY010000001.1"/>
</dbReference>
<organism evidence="1 2">
    <name type="scientific">Streptacidiphilus alkalitolerans</name>
    <dbReference type="NCBI Taxonomy" id="3342712"/>
    <lineage>
        <taxon>Bacteria</taxon>
        <taxon>Bacillati</taxon>
        <taxon>Actinomycetota</taxon>
        <taxon>Actinomycetes</taxon>
        <taxon>Kitasatosporales</taxon>
        <taxon>Streptomycetaceae</taxon>
        <taxon>Streptacidiphilus</taxon>
    </lineage>
</organism>
<proteinExistence type="predicted"/>